<evidence type="ECO:0000313" key="1">
    <source>
        <dbReference type="EMBL" id="JAH09203.1"/>
    </source>
</evidence>
<proteinExistence type="predicted"/>
<reference evidence="1" key="2">
    <citation type="journal article" date="2015" name="Fish Shellfish Immunol.">
        <title>Early steps in the European eel (Anguilla anguilla)-Vibrio vulnificus interaction in the gills: Role of the RtxA13 toxin.</title>
        <authorList>
            <person name="Callol A."/>
            <person name="Pajuelo D."/>
            <person name="Ebbesson L."/>
            <person name="Teles M."/>
            <person name="MacKenzie S."/>
            <person name="Amaro C."/>
        </authorList>
    </citation>
    <scope>NUCLEOTIDE SEQUENCE</scope>
</reference>
<sequence>MSDTSGQGSPPKNIRWDTQVVCMQMLFYVSYTNHGGR</sequence>
<organism evidence="1">
    <name type="scientific">Anguilla anguilla</name>
    <name type="common">European freshwater eel</name>
    <name type="synonym">Muraena anguilla</name>
    <dbReference type="NCBI Taxonomy" id="7936"/>
    <lineage>
        <taxon>Eukaryota</taxon>
        <taxon>Metazoa</taxon>
        <taxon>Chordata</taxon>
        <taxon>Craniata</taxon>
        <taxon>Vertebrata</taxon>
        <taxon>Euteleostomi</taxon>
        <taxon>Actinopterygii</taxon>
        <taxon>Neopterygii</taxon>
        <taxon>Teleostei</taxon>
        <taxon>Anguilliformes</taxon>
        <taxon>Anguillidae</taxon>
        <taxon>Anguilla</taxon>
    </lineage>
</organism>
<name>A0A0E9PZ87_ANGAN</name>
<dbReference type="AlphaFoldDB" id="A0A0E9PZ87"/>
<accession>A0A0E9PZ87</accession>
<dbReference type="EMBL" id="GBXM01099374">
    <property type="protein sequence ID" value="JAH09203.1"/>
    <property type="molecule type" value="Transcribed_RNA"/>
</dbReference>
<reference evidence="1" key="1">
    <citation type="submission" date="2014-11" db="EMBL/GenBank/DDBJ databases">
        <authorList>
            <person name="Amaro Gonzalez C."/>
        </authorList>
    </citation>
    <scope>NUCLEOTIDE SEQUENCE</scope>
</reference>
<protein>
    <submittedName>
        <fullName evidence="1">Uncharacterized protein</fullName>
    </submittedName>
</protein>